<feature type="disulfide bond" evidence="6">
    <location>
        <begin position="247"/>
        <end position="261"/>
    </location>
</feature>
<dbReference type="InParanoid" id="A0A3N4KF29"/>
<accession>A0A3N4KF29</accession>
<evidence type="ECO:0000313" key="9">
    <source>
        <dbReference type="Proteomes" id="UP000277580"/>
    </source>
</evidence>
<feature type="active site" description="Proton donor" evidence="5">
    <location>
        <position position="334"/>
    </location>
</feature>
<dbReference type="PIRSF" id="PIRSF000894">
    <property type="entry name" value="Acid_phosphatase"/>
    <property type="match status" value="1"/>
</dbReference>
<sequence length="467" mass="51508">MVRVILALIVLSQTVIAASPRGRGKTFNPLEWVGANSPWFPGPDVFGISQEIPQGCEVDQAVYVIRHGSRYPDPGAYKEWQTLYAKLQSSTFTASTPLTFLPTWSPPALSSSQIAQVSTTGYQELHTLGTTLRFRYPSFYTYNTPFTLWANNYPRTIDSARLFSQGYIGPNATSLVDILVVNASDPAAVANSLAPSDLCLAYSDDSSVQTAAWDKVYLPSVTKRLQKLIKGNLTLADADVGIFPYLCGFETQILGRESAFCSTFEEKEFKAYEYRQDLRYWYGTGPGSGLESTMMLPLLSSITDVLQQGPNRTYTTHTGSSFKPPPLVVAFTHDNQINQLASATGVFDSQRNLTTDKIDESRIFISSRINPMRGTVAFERLSCSASSSSKKNSYVRIRLNDAVYPVSSCQSGPGRSCPLDQYVKLVQAKNAKAGDFVENCGIQNVTGTAETTFFMDDKLEWVRVVKP</sequence>
<dbReference type="InterPro" id="IPR000560">
    <property type="entry name" value="His_Pase_clade-2"/>
</dbReference>
<dbReference type="EMBL" id="ML119171">
    <property type="protein sequence ID" value="RPB07952.1"/>
    <property type="molecule type" value="Genomic_DNA"/>
</dbReference>
<evidence type="ECO:0000256" key="5">
    <source>
        <dbReference type="PIRSR" id="PIRSR000894-1"/>
    </source>
</evidence>
<dbReference type="InterPro" id="IPR016274">
    <property type="entry name" value="Histidine_acid_Pase_euk"/>
</dbReference>
<keyword evidence="4" id="KW-0325">Glycoprotein</keyword>
<dbReference type="EC" id="3.1.3.8" evidence="2"/>
<organism evidence="8 9">
    <name type="scientific">Morchella conica CCBAS932</name>
    <dbReference type="NCBI Taxonomy" id="1392247"/>
    <lineage>
        <taxon>Eukaryota</taxon>
        <taxon>Fungi</taxon>
        <taxon>Dikarya</taxon>
        <taxon>Ascomycota</taxon>
        <taxon>Pezizomycotina</taxon>
        <taxon>Pezizomycetes</taxon>
        <taxon>Pezizales</taxon>
        <taxon>Morchellaceae</taxon>
        <taxon>Morchella</taxon>
    </lineage>
</organism>
<evidence type="ECO:0000256" key="6">
    <source>
        <dbReference type="PIRSR" id="PIRSR000894-2"/>
    </source>
</evidence>
<dbReference type="InterPro" id="IPR033379">
    <property type="entry name" value="Acid_Pase_AS"/>
</dbReference>
<dbReference type="CDD" id="cd07061">
    <property type="entry name" value="HP_HAP_like"/>
    <property type="match status" value="1"/>
</dbReference>
<dbReference type="OrthoDB" id="6509975at2759"/>
<dbReference type="PANTHER" id="PTHR20963">
    <property type="entry name" value="MULTIPLE INOSITOL POLYPHOSPHATE PHOSPHATASE-RELATED"/>
    <property type="match status" value="1"/>
</dbReference>
<dbReference type="Proteomes" id="UP000277580">
    <property type="component" value="Unassembled WGS sequence"/>
</dbReference>
<dbReference type="GO" id="GO:0009277">
    <property type="term" value="C:fungal-type cell wall"/>
    <property type="evidence" value="ECO:0007669"/>
    <property type="project" value="TreeGrafter"/>
</dbReference>
<proteinExistence type="inferred from homology"/>
<protein>
    <recommendedName>
        <fullName evidence="2">3-phytase</fullName>
        <ecNumber evidence="2">3.1.3.8</ecNumber>
    </recommendedName>
</protein>
<evidence type="ECO:0000313" key="8">
    <source>
        <dbReference type="EMBL" id="RPB07952.1"/>
    </source>
</evidence>
<keyword evidence="3" id="KW-0378">Hydrolase</keyword>
<feature type="disulfide bond" evidence="6">
    <location>
        <begin position="409"/>
        <end position="417"/>
    </location>
</feature>
<evidence type="ECO:0000256" key="4">
    <source>
        <dbReference type="ARBA" id="ARBA00023180"/>
    </source>
</evidence>
<keyword evidence="9" id="KW-1185">Reference proteome</keyword>
<dbReference type="GO" id="GO:0003993">
    <property type="term" value="F:acid phosphatase activity"/>
    <property type="evidence" value="ECO:0007669"/>
    <property type="project" value="TreeGrafter"/>
</dbReference>
<evidence type="ECO:0000256" key="3">
    <source>
        <dbReference type="ARBA" id="ARBA00022801"/>
    </source>
</evidence>
<dbReference type="Pfam" id="PF00328">
    <property type="entry name" value="His_Phos_2"/>
    <property type="match status" value="1"/>
</dbReference>
<dbReference type="Gene3D" id="3.40.50.1240">
    <property type="entry name" value="Phosphoglycerate mutase-like"/>
    <property type="match status" value="1"/>
</dbReference>
<feature type="disulfide bond" evidence="6">
    <location>
        <begin position="56"/>
        <end position="383"/>
    </location>
</feature>
<keyword evidence="6" id="KW-1015">Disulfide bond</keyword>
<feature type="active site" description="Nucleophile" evidence="5">
    <location>
        <position position="67"/>
    </location>
</feature>
<dbReference type="InterPro" id="IPR029033">
    <property type="entry name" value="His_PPase_superfam"/>
</dbReference>
<feature type="disulfide bond" evidence="6">
    <location>
        <begin position="199"/>
        <end position="440"/>
    </location>
</feature>
<gene>
    <name evidence="8" type="ORF">P167DRAFT_609062</name>
</gene>
<dbReference type="SUPFAM" id="SSF53254">
    <property type="entry name" value="Phosphoglycerate mutase-like"/>
    <property type="match status" value="1"/>
</dbReference>
<evidence type="ECO:0000256" key="1">
    <source>
        <dbReference type="ARBA" id="ARBA00005375"/>
    </source>
</evidence>
<reference evidence="8 9" key="1">
    <citation type="journal article" date="2018" name="Nat. Ecol. Evol.">
        <title>Pezizomycetes genomes reveal the molecular basis of ectomycorrhizal truffle lifestyle.</title>
        <authorList>
            <person name="Murat C."/>
            <person name="Payen T."/>
            <person name="Noel B."/>
            <person name="Kuo A."/>
            <person name="Morin E."/>
            <person name="Chen J."/>
            <person name="Kohler A."/>
            <person name="Krizsan K."/>
            <person name="Balestrini R."/>
            <person name="Da Silva C."/>
            <person name="Montanini B."/>
            <person name="Hainaut M."/>
            <person name="Levati E."/>
            <person name="Barry K.W."/>
            <person name="Belfiori B."/>
            <person name="Cichocki N."/>
            <person name="Clum A."/>
            <person name="Dockter R.B."/>
            <person name="Fauchery L."/>
            <person name="Guy J."/>
            <person name="Iotti M."/>
            <person name="Le Tacon F."/>
            <person name="Lindquist E.A."/>
            <person name="Lipzen A."/>
            <person name="Malagnac F."/>
            <person name="Mello A."/>
            <person name="Molinier V."/>
            <person name="Miyauchi S."/>
            <person name="Poulain J."/>
            <person name="Riccioni C."/>
            <person name="Rubini A."/>
            <person name="Sitrit Y."/>
            <person name="Splivallo R."/>
            <person name="Traeger S."/>
            <person name="Wang M."/>
            <person name="Zifcakova L."/>
            <person name="Wipf D."/>
            <person name="Zambonelli A."/>
            <person name="Paolocci F."/>
            <person name="Nowrousian M."/>
            <person name="Ottonello S."/>
            <person name="Baldrian P."/>
            <person name="Spatafora J.W."/>
            <person name="Henrissat B."/>
            <person name="Nagy L.G."/>
            <person name="Aury J.M."/>
            <person name="Wincker P."/>
            <person name="Grigoriev I.V."/>
            <person name="Bonfante P."/>
            <person name="Martin F.M."/>
        </authorList>
    </citation>
    <scope>NUCLEOTIDE SEQUENCE [LARGE SCALE GENOMIC DNA]</scope>
    <source>
        <strain evidence="8 9">CCBAS932</strain>
    </source>
</reference>
<dbReference type="AlphaFoldDB" id="A0A3N4KF29"/>
<name>A0A3N4KF29_9PEZI</name>
<dbReference type="STRING" id="1392247.A0A3N4KF29"/>
<dbReference type="PROSITE" id="PS00778">
    <property type="entry name" value="HIS_ACID_PHOSPHAT_2"/>
    <property type="match status" value="1"/>
</dbReference>
<dbReference type="PANTHER" id="PTHR20963:SF23">
    <property type="entry name" value="3-PHYTASE"/>
    <property type="match status" value="1"/>
</dbReference>
<evidence type="ECO:0000256" key="2">
    <source>
        <dbReference type="ARBA" id="ARBA00012632"/>
    </source>
</evidence>
<feature type="signal peptide" evidence="7">
    <location>
        <begin position="1"/>
        <end position="17"/>
    </location>
</feature>
<evidence type="ECO:0000256" key="7">
    <source>
        <dbReference type="SAM" id="SignalP"/>
    </source>
</evidence>
<dbReference type="PROSITE" id="PS00616">
    <property type="entry name" value="HIS_ACID_PHOSPHAT_1"/>
    <property type="match status" value="1"/>
</dbReference>
<comment type="similarity">
    <text evidence="1">Belongs to the histidine acid phosphatase family.</text>
</comment>
<dbReference type="GO" id="GO:0016158">
    <property type="term" value="F:inositol hexakisphosphate 3-phosphatase activity"/>
    <property type="evidence" value="ECO:0007669"/>
    <property type="project" value="UniProtKB-EC"/>
</dbReference>
<feature type="chain" id="PRO_5018277910" description="3-phytase" evidence="7">
    <location>
        <begin position="18"/>
        <end position="467"/>
    </location>
</feature>
<keyword evidence="7" id="KW-0732">Signal</keyword>